<comment type="subcellular location">
    <subcellularLocation>
        <location evidence="2">Membrane</location>
        <topology evidence="2">Multi-pass membrane protein</topology>
    </subcellularLocation>
    <subcellularLocation>
        <location evidence="1">Nucleus</location>
    </subcellularLocation>
</comment>
<sequence>MSTPLLDVWEAAASSPYQPSISKDSQLTVGAFLLLIALFLAGVFGLNLKFINLPLLGVPASLAFGYVACFRARIASSDMPQLRRSLHDLRASQYIMNEEGDLPLLTAVSSSARQLYLLLRCINFAEKAHVQINKGGLQFSVDEASVMEGTRPAPELSGSISLSLGSAFISKDLFTSYIFRPPAPQRPSQREISDSEDEEDEDPDDTLPTFQISIPALLETLQIFGLTDPNSSKPPWARDNPTSTATGGAFTNNVLGMNNMCRIAYAAPGSPLSIVLTEATIRTTCNLTTYEPAFSEEIPFDRQSLALKTIMRGTWLYDAVFELSSTSPEKLTLWARTRGRKPYFALSSSGTLGSARVEFNNTAIRPPPPTNRPADAPPPPANLLETFQLSDPTSTFRASYKFSLIQRAARAMSVATKVSVRVDEQGVLSLQFMIEIEAGKVSFVDFRFVPLVEEDENEGDETQFLGGEGEDSDGSVMEDEDELYGM</sequence>
<name>A0A9P6G5G0_9PLEO</name>
<dbReference type="AlphaFoldDB" id="A0A9P6G5G0"/>
<dbReference type="Pfam" id="PF02144">
    <property type="entry name" value="Rad1"/>
    <property type="match status" value="2"/>
</dbReference>
<keyword evidence="14" id="KW-1185">Reference proteome</keyword>
<dbReference type="PANTHER" id="PTHR10870:SF0">
    <property type="entry name" value="CELL CYCLE CHECKPOINT PROTEIN RAD1"/>
    <property type="match status" value="1"/>
</dbReference>
<evidence type="ECO:0000256" key="5">
    <source>
        <dbReference type="ARBA" id="ARBA00022692"/>
    </source>
</evidence>
<dbReference type="GO" id="GO:0030896">
    <property type="term" value="C:checkpoint clamp complex"/>
    <property type="evidence" value="ECO:0007669"/>
    <property type="project" value="TreeGrafter"/>
</dbReference>
<comment type="similarity">
    <text evidence="3">Belongs to the OST5 family.</text>
</comment>
<evidence type="ECO:0000256" key="10">
    <source>
        <dbReference type="ARBA" id="ARBA00023242"/>
    </source>
</evidence>
<dbReference type="PRINTS" id="PR01245">
    <property type="entry name" value="RAD1REC1"/>
</dbReference>
<proteinExistence type="inferred from homology"/>
<dbReference type="EMBL" id="WJXW01000017">
    <property type="protein sequence ID" value="KAF9728986.1"/>
    <property type="molecule type" value="Genomic_DNA"/>
</dbReference>
<keyword evidence="9" id="KW-0234">DNA repair</keyword>
<keyword evidence="6" id="KW-0227">DNA damage</keyword>
<reference evidence="13" key="1">
    <citation type="journal article" date="2020" name="Mol. Plant Microbe Interact.">
        <title>Genome Sequence of the Biocontrol Agent Coniothyrium minitans strain Conio (IMI 134523).</title>
        <authorList>
            <person name="Patel D."/>
            <person name="Shittu T.A."/>
            <person name="Baroncelli R."/>
            <person name="Muthumeenakshi S."/>
            <person name="Osborne T.H."/>
            <person name="Janganan T.K."/>
            <person name="Sreenivasaprasad S."/>
        </authorList>
    </citation>
    <scope>NUCLEOTIDE SEQUENCE</scope>
    <source>
        <strain evidence="13">Conio</strain>
    </source>
</reference>
<feature type="region of interest" description="Disordered" evidence="11">
    <location>
        <begin position="180"/>
        <end position="208"/>
    </location>
</feature>
<feature type="region of interest" description="Disordered" evidence="11">
    <location>
        <begin position="455"/>
        <end position="486"/>
    </location>
</feature>
<feature type="transmembrane region" description="Helical" evidence="12">
    <location>
        <begin position="53"/>
        <end position="74"/>
    </location>
</feature>
<evidence type="ECO:0000256" key="2">
    <source>
        <dbReference type="ARBA" id="ARBA00004141"/>
    </source>
</evidence>
<dbReference type="GO" id="GO:0006281">
    <property type="term" value="P:DNA repair"/>
    <property type="evidence" value="ECO:0007669"/>
    <property type="project" value="UniProtKB-KW"/>
</dbReference>
<evidence type="ECO:0000313" key="13">
    <source>
        <dbReference type="EMBL" id="KAF9728986.1"/>
    </source>
</evidence>
<evidence type="ECO:0000256" key="12">
    <source>
        <dbReference type="SAM" id="Phobius"/>
    </source>
</evidence>
<dbReference type="Proteomes" id="UP000756921">
    <property type="component" value="Unassembled WGS sequence"/>
</dbReference>
<keyword evidence="8 12" id="KW-0472">Membrane</keyword>
<comment type="similarity">
    <text evidence="4">Belongs to the rad1 family.</text>
</comment>
<evidence type="ECO:0000256" key="7">
    <source>
        <dbReference type="ARBA" id="ARBA00022989"/>
    </source>
</evidence>
<evidence type="ECO:0000256" key="1">
    <source>
        <dbReference type="ARBA" id="ARBA00004123"/>
    </source>
</evidence>
<protein>
    <submittedName>
        <fullName evidence="13">Repair protein Rad1/Rec1/Rad17</fullName>
    </submittedName>
</protein>
<organism evidence="13 14">
    <name type="scientific">Paraphaeosphaeria minitans</name>
    <dbReference type="NCBI Taxonomy" id="565426"/>
    <lineage>
        <taxon>Eukaryota</taxon>
        <taxon>Fungi</taxon>
        <taxon>Dikarya</taxon>
        <taxon>Ascomycota</taxon>
        <taxon>Pezizomycotina</taxon>
        <taxon>Dothideomycetes</taxon>
        <taxon>Pleosporomycetidae</taxon>
        <taxon>Pleosporales</taxon>
        <taxon>Massarineae</taxon>
        <taxon>Didymosphaeriaceae</taxon>
        <taxon>Paraphaeosphaeria</taxon>
    </lineage>
</organism>
<dbReference type="Pfam" id="PF05251">
    <property type="entry name" value="Ost5"/>
    <property type="match status" value="1"/>
</dbReference>
<dbReference type="FunFam" id="3.70.10.10:FF:000014">
    <property type="entry name" value="DNA repair protein Rad1, putative"/>
    <property type="match status" value="1"/>
</dbReference>
<evidence type="ECO:0000256" key="11">
    <source>
        <dbReference type="SAM" id="MobiDB-lite"/>
    </source>
</evidence>
<evidence type="ECO:0000256" key="4">
    <source>
        <dbReference type="ARBA" id="ARBA00010991"/>
    </source>
</evidence>
<dbReference type="OrthoDB" id="337581at2759"/>
<keyword evidence="5 12" id="KW-0812">Transmembrane</keyword>
<feature type="compositionally biased region" description="Acidic residues" evidence="11">
    <location>
        <begin position="194"/>
        <end position="205"/>
    </location>
</feature>
<gene>
    <name evidence="13" type="ORF">PMIN01_12676</name>
</gene>
<feature type="transmembrane region" description="Helical" evidence="12">
    <location>
        <begin position="27"/>
        <end position="47"/>
    </location>
</feature>
<keyword evidence="7 12" id="KW-1133">Transmembrane helix</keyword>
<dbReference type="PANTHER" id="PTHR10870">
    <property type="entry name" value="CELL CYCLE CHECKPOINT PROTEIN RAD1"/>
    <property type="match status" value="1"/>
</dbReference>
<dbReference type="GO" id="GO:0008250">
    <property type="term" value="C:oligosaccharyltransferase complex"/>
    <property type="evidence" value="ECO:0007669"/>
    <property type="project" value="InterPro"/>
</dbReference>
<evidence type="ECO:0000256" key="6">
    <source>
        <dbReference type="ARBA" id="ARBA00022763"/>
    </source>
</evidence>
<dbReference type="InterPro" id="IPR007915">
    <property type="entry name" value="TMEM258/Ost5"/>
</dbReference>
<evidence type="ECO:0000256" key="3">
    <source>
        <dbReference type="ARBA" id="ARBA00009825"/>
    </source>
</evidence>
<comment type="caution">
    <text evidence="13">The sequence shown here is derived from an EMBL/GenBank/DDBJ whole genome shotgun (WGS) entry which is preliminary data.</text>
</comment>
<evidence type="ECO:0000256" key="8">
    <source>
        <dbReference type="ARBA" id="ARBA00023136"/>
    </source>
</evidence>
<evidence type="ECO:0000313" key="14">
    <source>
        <dbReference type="Proteomes" id="UP000756921"/>
    </source>
</evidence>
<dbReference type="Gene3D" id="3.70.10.10">
    <property type="match status" value="2"/>
</dbReference>
<feature type="compositionally biased region" description="Acidic residues" evidence="11">
    <location>
        <begin position="468"/>
        <end position="486"/>
    </location>
</feature>
<evidence type="ECO:0000256" key="9">
    <source>
        <dbReference type="ARBA" id="ARBA00023204"/>
    </source>
</evidence>
<accession>A0A9P6G5G0</accession>
<dbReference type="GO" id="GO:0000077">
    <property type="term" value="P:DNA damage checkpoint signaling"/>
    <property type="evidence" value="ECO:0007669"/>
    <property type="project" value="InterPro"/>
</dbReference>
<dbReference type="InterPro" id="IPR003021">
    <property type="entry name" value="Rad1_Rec1_Rad17"/>
</dbReference>
<keyword evidence="10" id="KW-0539">Nucleus</keyword>